<dbReference type="Pfam" id="PF00117">
    <property type="entry name" value="GATase"/>
    <property type="match status" value="1"/>
</dbReference>
<dbReference type="SUPFAM" id="SSF52317">
    <property type="entry name" value="Class I glutamine amidotransferase-like"/>
    <property type="match status" value="1"/>
</dbReference>
<dbReference type="Gene3D" id="3.50.30.20">
    <property type="entry name" value="Carbamoyl-phosphate synthase small subunit, N-terminal domain"/>
    <property type="match status" value="1"/>
</dbReference>
<dbReference type="EMBL" id="CP049228">
    <property type="protein sequence ID" value="QIH23798.1"/>
    <property type="molecule type" value="Genomic_DNA"/>
</dbReference>
<dbReference type="NCBIfam" id="NF009475">
    <property type="entry name" value="PRK12838.1"/>
    <property type="match status" value="1"/>
</dbReference>
<dbReference type="InterPro" id="IPR017926">
    <property type="entry name" value="GATASE"/>
</dbReference>
<feature type="domain" description="Carbamoyl-phosphate synthase small subunit N-terminal" evidence="1">
    <location>
        <begin position="1"/>
        <end position="133"/>
    </location>
</feature>
<dbReference type="Pfam" id="PF00988">
    <property type="entry name" value="CPSase_sm_chain"/>
    <property type="match status" value="1"/>
</dbReference>
<evidence type="ECO:0000259" key="1">
    <source>
        <dbReference type="SMART" id="SM01097"/>
    </source>
</evidence>
<name>A0A6G7B8Q9_9LACO</name>
<gene>
    <name evidence="2" type="ORF">G6Z83_03605</name>
</gene>
<dbReference type="PROSITE" id="PS51273">
    <property type="entry name" value="GATASE_TYPE_1"/>
    <property type="match status" value="1"/>
</dbReference>
<evidence type="ECO:0000313" key="2">
    <source>
        <dbReference type="EMBL" id="QIH23798.1"/>
    </source>
</evidence>
<dbReference type="AlphaFoldDB" id="A0A6G7B8Q9"/>
<protein>
    <submittedName>
        <fullName evidence="2">Carbamoyl phosphate synthase small subunit</fullName>
    </submittedName>
</protein>
<reference evidence="2 3" key="1">
    <citation type="submission" date="2020-02" db="EMBL/GenBank/DDBJ databases">
        <title>Complete genome sequences of six Lactobacillus iners strains isolated from the human vagina.</title>
        <authorList>
            <person name="France M.T."/>
            <person name="Rutt L."/>
            <person name="Narina S."/>
            <person name="Arbaugh S."/>
            <person name="Humphrys M.S."/>
            <person name="Ma B."/>
            <person name="Hayward M.R."/>
            <person name="Relman D."/>
            <person name="Kwon D.S."/>
            <person name="Ravel J."/>
        </authorList>
    </citation>
    <scope>NUCLEOTIDE SEQUENCE [LARGE SCALE GENOMIC DNA]</scope>
    <source>
        <strain evidence="2 3">C0210C1</strain>
    </source>
</reference>
<sequence length="353" mass="38732">MARYLILEDGTAYKGTGFGSLTISTGELAIQTANFGYQEAISDPANFGKILAFTTPMIGGSGINAIDYESIVPSIKGIVVNDLAPQSYFEGIDTYQSLDNFLSEKKIPGIYGIDVRSLVHKIKKHKTIKASIMDTDDNHAFDQIKALVLPKNKTAQISTSNAYAAPNVGKTVAVIDLGIKHSLLRALSLRKINCVVLPYNASINDINNIRPDGIIISNGPGKVGELINYINPIFDYFYKKLPILTIGLGYLLLSNYLGLELFDIFPPYNGSNFPVIDQNTHKIWQTSINLNSLVMPVDTKLSFSNIYYDLNSDLIAGYSLLQDKAIGVAFNPEGSPGTFDAKKIFDDFTMMME</sequence>
<accession>A0A6G7B8Q9</accession>
<dbReference type="PRINTS" id="PR00099">
    <property type="entry name" value="CPSGATASE"/>
</dbReference>
<dbReference type="SMART" id="SM01097">
    <property type="entry name" value="CPSase_sm_chain"/>
    <property type="match status" value="1"/>
</dbReference>
<proteinExistence type="predicted"/>
<dbReference type="SUPFAM" id="SSF52021">
    <property type="entry name" value="Carbamoyl phosphate synthetase, small subunit N-terminal domain"/>
    <property type="match status" value="1"/>
</dbReference>
<dbReference type="Proteomes" id="UP000501676">
    <property type="component" value="Chromosome"/>
</dbReference>
<dbReference type="Gene3D" id="3.40.50.880">
    <property type="match status" value="1"/>
</dbReference>
<organism evidence="2 3">
    <name type="scientific">Lactobacillus iners</name>
    <dbReference type="NCBI Taxonomy" id="147802"/>
    <lineage>
        <taxon>Bacteria</taxon>
        <taxon>Bacillati</taxon>
        <taxon>Bacillota</taxon>
        <taxon>Bacilli</taxon>
        <taxon>Lactobacillales</taxon>
        <taxon>Lactobacillaceae</taxon>
        <taxon>Lactobacillus</taxon>
    </lineage>
</organism>
<dbReference type="RefSeq" id="WP_006730754.1">
    <property type="nucleotide sequence ID" value="NZ_CABKQA010000001.1"/>
</dbReference>
<dbReference type="InterPro" id="IPR036480">
    <property type="entry name" value="CarbP_synth_ssu_N_sf"/>
</dbReference>
<dbReference type="InterPro" id="IPR029062">
    <property type="entry name" value="Class_I_gatase-like"/>
</dbReference>
<dbReference type="InterPro" id="IPR002474">
    <property type="entry name" value="CarbamoylP_synth_ssu_N"/>
</dbReference>
<evidence type="ECO:0000313" key="3">
    <source>
        <dbReference type="Proteomes" id="UP000501676"/>
    </source>
</evidence>